<gene>
    <name evidence="1" type="ORF">Taro_002071</name>
</gene>
<accession>A0A843TFG6</accession>
<protein>
    <submittedName>
        <fullName evidence="1">Uncharacterized protein</fullName>
    </submittedName>
</protein>
<comment type="caution">
    <text evidence="1">The sequence shown here is derived from an EMBL/GenBank/DDBJ whole genome shotgun (WGS) entry which is preliminary data.</text>
</comment>
<reference evidence="1" key="1">
    <citation type="submission" date="2017-07" db="EMBL/GenBank/DDBJ databases">
        <title>Taro Niue Genome Assembly and Annotation.</title>
        <authorList>
            <person name="Atibalentja N."/>
            <person name="Keating K."/>
            <person name="Fields C.J."/>
        </authorList>
    </citation>
    <scope>NUCLEOTIDE SEQUENCE</scope>
    <source>
        <strain evidence="1">Niue_2</strain>
        <tissue evidence="1">Leaf</tissue>
    </source>
</reference>
<dbReference type="AlphaFoldDB" id="A0A843TFG6"/>
<name>A0A843TFG6_COLES</name>
<dbReference type="Proteomes" id="UP000652761">
    <property type="component" value="Unassembled WGS sequence"/>
</dbReference>
<evidence type="ECO:0000313" key="1">
    <source>
        <dbReference type="EMBL" id="MQL69785.1"/>
    </source>
</evidence>
<proteinExistence type="predicted"/>
<keyword evidence="2" id="KW-1185">Reference proteome</keyword>
<dbReference type="EMBL" id="NMUH01000047">
    <property type="protein sequence ID" value="MQL69785.1"/>
    <property type="molecule type" value="Genomic_DNA"/>
</dbReference>
<organism evidence="1 2">
    <name type="scientific">Colocasia esculenta</name>
    <name type="common">Wild taro</name>
    <name type="synonym">Arum esculentum</name>
    <dbReference type="NCBI Taxonomy" id="4460"/>
    <lineage>
        <taxon>Eukaryota</taxon>
        <taxon>Viridiplantae</taxon>
        <taxon>Streptophyta</taxon>
        <taxon>Embryophyta</taxon>
        <taxon>Tracheophyta</taxon>
        <taxon>Spermatophyta</taxon>
        <taxon>Magnoliopsida</taxon>
        <taxon>Liliopsida</taxon>
        <taxon>Araceae</taxon>
        <taxon>Aroideae</taxon>
        <taxon>Colocasieae</taxon>
        <taxon>Colocasia</taxon>
    </lineage>
</organism>
<evidence type="ECO:0000313" key="2">
    <source>
        <dbReference type="Proteomes" id="UP000652761"/>
    </source>
</evidence>
<sequence length="76" mass="8230">MQKMVSPLVGLRGTVSATGISGDHCEPSVSGRRCSRRLQYRHQWCRKGALGGVRRGVAPLPLPCRAPTPSLVISIY</sequence>